<proteinExistence type="predicted"/>
<gene>
    <name evidence="1" type="ordered locus">TDE_0331</name>
</gene>
<organism evidence="1 2">
    <name type="scientific">Treponema denticola (strain ATCC 35405 / DSM 14222 / CIP 103919 / JCM 8153 / KCTC 15104)</name>
    <dbReference type="NCBI Taxonomy" id="243275"/>
    <lineage>
        <taxon>Bacteria</taxon>
        <taxon>Pseudomonadati</taxon>
        <taxon>Spirochaetota</taxon>
        <taxon>Spirochaetia</taxon>
        <taxon>Spirochaetales</taxon>
        <taxon>Treponemataceae</taxon>
        <taxon>Treponema</taxon>
    </lineage>
</organism>
<keyword evidence="2" id="KW-1185">Reference proteome</keyword>
<dbReference type="PaxDb" id="243275-TDE_0331"/>
<reference evidence="1 2" key="1">
    <citation type="journal article" date="2004" name="Proc. Natl. Acad. Sci. U.S.A.">
        <title>Comparison of the genome of the oral pathogen Treponema denticola with other spirochete genomes.</title>
        <authorList>
            <person name="Seshadri R."/>
            <person name="Myers G.S."/>
            <person name="Tettelin H."/>
            <person name="Eisen J.A."/>
            <person name="Heidelberg J.F."/>
            <person name="Dodson R.J."/>
            <person name="Davidsen T.M."/>
            <person name="DeBoy R.T."/>
            <person name="Fouts D.E."/>
            <person name="Haft D.H."/>
            <person name="Selengut J."/>
            <person name="Ren Q."/>
            <person name="Brinkac L.M."/>
            <person name="Madupu R."/>
            <person name="Kolonay J."/>
            <person name="Durkin S.A."/>
            <person name="Daugherty S.C."/>
            <person name="Shetty J."/>
            <person name="Shvartsbeyn A."/>
            <person name="Gebregeorgis E."/>
            <person name="Geer K."/>
            <person name="Tsegaye G."/>
            <person name="Malek J."/>
            <person name="Ayodeji B."/>
            <person name="Shatsman S."/>
            <person name="McLeod M.P."/>
            <person name="Smajs D."/>
            <person name="Howell J.K."/>
            <person name="Pal S."/>
            <person name="Amin A."/>
            <person name="Vashisth P."/>
            <person name="McNeill T.Z."/>
            <person name="Xiang Q."/>
            <person name="Sodergren E."/>
            <person name="Baca E."/>
            <person name="Weinstock G.M."/>
            <person name="Norris S.J."/>
            <person name="Fraser C.M."/>
            <person name="Paulsen I.T."/>
        </authorList>
    </citation>
    <scope>NUCLEOTIDE SEQUENCE [LARGE SCALE GENOMIC DNA]</scope>
    <source>
        <strain evidence="2">ATCC 35405 / DSM 14222 / CIP 103919 / JCM 8153 / KCTC 15104</strain>
    </source>
</reference>
<protein>
    <submittedName>
        <fullName evidence="1">Uncharacterized protein</fullName>
    </submittedName>
</protein>
<dbReference type="EMBL" id="AE017226">
    <property type="protein sequence ID" value="AAS10826.1"/>
    <property type="molecule type" value="Genomic_DNA"/>
</dbReference>
<dbReference type="HOGENOM" id="CLU_3384318_0_0_12"/>
<dbReference type="Proteomes" id="UP000008212">
    <property type="component" value="Chromosome"/>
</dbReference>
<sequence length="33" mass="3993">MNILYFIHDENQWEPQKAEIFRGSIKHCAWLSS</sequence>
<dbReference type="STRING" id="243275.TDE_0331"/>
<accession>Q73QW2</accession>
<evidence type="ECO:0000313" key="2">
    <source>
        <dbReference type="Proteomes" id="UP000008212"/>
    </source>
</evidence>
<evidence type="ECO:0000313" key="1">
    <source>
        <dbReference type="EMBL" id="AAS10826.1"/>
    </source>
</evidence>
<dbReference type="AlphaFoldDB" id="Q73QW2"/>
<name>Q73QW2_TREDE</name>
<dbReference type="KEGG" id="tde:TDE_0331"/>